<accession>A0A371ESJ4</accession>
<dbReference type="AlphaFoldDB" id="A0A371ESJ4"/>
<organism evidence="1 2">
    <name type="scientific">Mucuna pruriens</name>
    <name type="common">Velvet bean</name>
    <name type="synonym">Dolichos pruriens</name>
    <dbReference type="NCBI Taxonomy" id="157652"/>
    <lineage>
        <taxon>Eukaryota</taxon>
        <taxon>Viridiplantae</taxon>
        <taxon>Streptophyta</taxon>
        <taxon>Embryophyta</taxon>
        <taxon>Tracheophyta</taxon>
        <taxon>Spermatophyta</taxon>
        <taxon>Magnoliopsida</taxon>
        <taxon>eudicotyledons</taxon>
        <taxon>Gunneridae</taxon>
        <taxon>Pentapetalae</taxon>
        <taxon>rosids</taxon>
        <taxon>fabids</taxon>
        <taxon>Fabales</taxon>
        <taxon>Fabaceae</taxon>
        <taxon>Papilionoideae</taxon>
        <taxon>50 kb inversion clade</taxon>
        <taxon>NPAAA clade</taxon>
        <taxon>indigoferoid/millettioid clade</taxon>
        <taxon>Phaseoleae</taxon>
        <taxon>Mucuna</taxon>
    </lineage>
</organism>
<reference evidence="1" key="1">
    <citation type="submission" date="2018-05" db="EMBL/GenBank/DDBJ databases">
        <title>Draft genome of Mucuna pruriens seed.</title>
        <authorList>
            <person name="Nnadi N.E."/>
            <person name="Vos R."/>
            <person name="Hasami M.H."/>
            <person name="Devisetty U.K."/>
            <person name="Aguiy J.C."/>
        </authorList>
    </citation>
    <scope>NUCLEOTIDE SEQUENCE [LARGE SCALE GENOMIC DNA]</scope>
    <source>
        <strain evidence="1">JCA_2017</strain>
    </source>
</reference>
<name>A0A371ESJ4_MUCPR</name>
<evidence type="ECO:0000313" key="1">
    <source>
        <dbReference type="EMBL" id="RDX69012.1"/>
    </source>
</evidence>
<sequence length="72" mass="8144">MEPSPPLGKSNKLKKDIMNFSQFEQESLGKPERDSRKCFVDASTITSQRIFYNGLSTLNRTNIDATCGRMIT</sequence>
<comment type="caution">
    <text evidence="1">The sequence shown here is derived from an EMBL/GenBank/DDBJ whole genome shotgun (WGS) entry which is preliminary data.</text>
</comment>
<proteinExistence type="predicted"/>
<gene>
    <name evidence="1" type="ORF">CR513_51934</name>
</gene>
<evidence type="ECO:0000313" key="2">
    <source>
        <dbReference type="Proteomes" id="UP000257109"/>
    </source>
</evidence>
<protein>
    <submittedName>
        <fullName evidence="1">Uncharacterized protein</fullName>
    </submittedName>
</protein>
<feature type="non-terminal residue" evidence="1">
    <location>
        <position position="1"/>
    </location>
</feature>
<dbReference type="Proteomes" id="UP000257109">
    <property type="component" value="Unassembled WGS sequence"/>
</dbReference>
<dbReference type="EMBL" id="QJKJ01012304">
    <property type="protein sequence ID" value="RDX69012.1"/>
    <property type="molecule type" value="Genomic_DNA"/>
</dbReference>
<keyword evidence="2" id="KW-1185">Reference proteome</keyword>